<gene>
    <name evidence="2" type="ORF">K3F53_06655</name>
    <name evidence="3" type="ORF">SAMN04489735_102138</name>
</gene>
<name>A0A1G8BSX9_ANETH</name>
<reference evidence="2 5" key="2">
    <citation type="submission" date="2021-08" db="EMBL/GenBank/DDBJ databases">
        <title>Complete genome sequence of the strain Aneurinibacillus thermoaerophilus CCM 8960.</title>
        <authorList>
            <person name="Musilova J."/>
            <person name="Kourilova X."/>
            <person name="Pernicova I."/>
            <person name="Bezdicek M."/>
            <person name="Lengerova M."/>
            <person name="Obruca S."/>
            <person name="Sedlar K."/>
        </authorList>
    </citation>
    <scope>NUCLEOTIDE SEQUENCE [LARGE SCALE GENOMIC DNA]</scope>
    <source>
        <strain evidence="2 5">CCM 8960</strain>
    </source>
</reference>
<protein>
    <submittedName>
        <fullName evidence="3">IDEAL domain-containing protein</fullName>
    </submittedName>
</protein>
<dbReference type="SMART" id="SM00914">
    <property type="entry name" value="IDEAL"/>
    <property type="match status" value="1"/>
</dbReference>
<dbReference type="Proteomes" id="UP000826616">
    <property type="component" value="Chromosome"/>
</dbReference>
<reference evidence="3 4" key="1">
    <citation type="submission" date="2016-10" db="EMBL/GenBank/DDBJ databases">
        <authorList>
            <person name="de Groot N.N."/>
        </authorList>
    </citation>
    <scope>NUCLEOTIDE SEQUENCE [LARGE SCALE GENOMIC DNA]</scope>
    <source>
        <strain evidence="3 4">L 420-91</strain>
    </source>
</reference>
<dbReference type="Gene3D" id="4.10.810.10">
    <property type="entry name" value="Virus Scaffolding Protein, Chain A"/>
    <property type="match status" value="1"/>
</dbReference>
<keyword evidence="5" id="KW-1185">Reference proteome</keyword>
<dbReference type="InterPro" id="IPR014957">
    <property type="entry name" value="IDEAL_dom"/>
</dbReference>
<evidence type="ECO:0000313" key="2">
    <source>
        <dbReference type="EMBL" id="QYY43872.1"/>
    </source>
</evidence>
<dbReference type="RefSeq" id="WP_057899282.1">
    <property type="nucleotide sequence ID" value="NZ_CP080764.1"/>
</dbReference>
<dbReference type="GeneID" id="97141047"/>
<dbReference type="InterPro" id="IPR027393">
    <property type="entry name" value="Virus_scaffolding_prot_C"/>
</dbReference>
<proteinExistence type="predicted"/>
<dbReference type="Pfam" id="PF08858">
    <property type="entry name" value="IDEAL"/>
    <property type="match status" value="1"/>
</dbReference>
<organism evidence="3 4">
    <name type="scientific">Aneurinibacillus thermoaerophilus</name>
    <dbReference type="NCBI Taxonomy" id="143495"/>
    <lineage>
        <taxon>Bacteria</taxon>
        <taxon>Bacillati</taxon>
        <taxon>Bacillota</taxon>
        <taxon>Bacilli</taxon>
        <taxon>Bacillales</taxon>
        <taxon>Paenibacillaceae</taxon>
        <taxon>Aneurinibacillus group</taxon>
        <taxon>Aneurinibacillus</taxon>
    </lineage>
</organism>
<dbReference type="EMBL" id="CP080764">
    <property type="protein sequence ID" value="QYY43872.1"/>
    <property type="molecule type" value="Genomic_DNA"/>
</dbReference>
<evidence type="ECO:0000313" key="3">
    <source>
        <dbReference type="EMBL" id="SDH36209.1"/>
    </source>
</evidence>
<dbReference type="EMBL" id="FNDE01000021">
    <property type="protein sequence ID" value="SDH36209.1"/>
    <property type="molecule type" value="Genomic_DNA"/>
</dbReference>
<dbReference type="OrthoDB" id="2155814at2"/>
<sequence>MGKQKLNLVHPSTFSLLAEMILDEAIRKYRLDTLYKHIDEALEAGDEAKFKELSSELKKMLDEEVNE</sequence>
<evidence type="ECO:0000259" key="1">
    <source>
        <dbReference type="SMART" id="SM00914"/>
    </source>
</evidence>
<evidence type="ECO:0000313" key="4">
    <source>
        <dbReference type="Proteomes" id="UP000198956"/>
    </source>
</evidence>
<dbReference type="Proteomes" id="UP000198956">
    <property type="component" value="Unassembled WGS sequence"/>
</dbReference>
<accession>A0A1G8BSX9</accession>
<feature type="domain" description="IDEAL" evidence="1">
    <location>
        <begin position="21"/>
        <end position="57"/>
    </location>
</feature>
<dbReference type="AlphaFoldDB" id="A0A1G8BSX9"/>
<evidence type="ECO:0000313" key="5">
    <source>
        <dbReference type="Proteomes" id="UP000826616"/>
    </source>
</evidence>